<evidence type="ECO:0000313" key="3">
    <source>
        <dbReference type="Proteomes" id="UP000008068"/>
    </source>
</evidence>
<dbReference type="Proteomes" id="UP000008068">
    <property type="component" value="Unassembled WGS sequence"/>
</dbReference>
<feature type="signal peptide" evidence="1">
    <location>
        <begin position="1"/>
        <end position="17"/>
    </location>
</feature>
<keyword evidence="3" id="KW-1185">Reference proteome</keyword>
<proteinExistence type="predicted"/>
<organism evidence="3">
    <name type="scientific">Caenorhabditis brenneri</name>
    <name type="common">Nematode worm</name>
    <dbReference type="NCBI Taxonomy" id="135651"/>
    <lineage>
        <taxon>Eukaryota</taxon>
        <taxon>Metazoa</taxon>
        <taxon>Ecdysozoa</taxon>
        <taxon>Nematoda</taxon>
        <taxon>Chromadorea</taxon>
        <taxon>Rhabditida</taxon>
        <taxon>Rhabditina</taxon>
        <taxon>Rhabditomorpha</taxon>
        <taxon>Rhabditoidea</taxon>
        <taxon>Rhabditidae</taxon>
        <taxon>Peloderinae</taxon>
        <taxon>Caenorhabditis</taxon>
    </lineage>
</organism>
<sequence>MFLRVLPLFLLLVSSEAYLLVGRGVADDVETRKQVCHVFRTDNYYEPFESSRSWRQETYLLNVEEARLIALVIILSTN</sequence>
<evidence type="ECO:0000256" key="1">
    <source>
        <dbReference type="SAM" id="SignalP"/>
    </source>
</evidence>
<evidence type="ECO:0000313" key="2">
    <source>
        <dbReference type="EMBL" id="EGT44566.1"/>
    </source>
</evidence>
<feature type="chain" id="PRO_5003406836" evidence="1">
    <location>
        <begin position="18"/>
        <end position="78"/>
    </location>
</feature>
<accession>G0P406</accession>
<protein>
    <submittedName>
        <fullName evidence="2">Uncharacterized protein</fullName>
    </submittedName>
</protein>
<dbReference type="EMBL" id="GL380056">
    <property type="protein sequence ID" value="EGT44566.1"/>
    <property type="molecule type" value="Genomic_DNA"/>
</dbReference>
<reference evidence="3" key="1">
    <citation type="submission" date="2011-07" db="EMBL/GenBank/DDBJ databases">
        <authorList>
            <consortium name="Caenorhabditis brenneri Sequencing and Analysis Consortium"/>
            <person name="Wilson R.K."/>
        </authorList>
    </citation>
    <scope>NUCLEOTIDE SEQUENCE [LARGE SCALE GENOMIC DNA]</scope>
    <source>
        <strain evidence="3">PB2801</strain>
    </source>
</reference>
<gene>
    <name evidence="2" type="ORF">CAEBREN_21055</name>
</gene>
<dbReference type="HOGENOM" id="CLU_2624188_0_0_1"/>
<dbReference type="AlphaFoldDB" id="G0P406"/>
<name>G0P406_CAEBE</name>
<keyword evidence="1" id="KW-0732">Signal</keyword>
<dbReference type="InParanoid" id="G0P406"/>